<evidence type="ECO:0000313" key="2">
    <source>
        <dbReference type="EMBL" id="JAD42569.1"/>
    </source>
</evidence>
<protein>
    <submittedName>
        <fullName evidence="2">Uncharacterized protein</fullName>
    </submittedName>
</protein>
<feature type="transmembrane region" description="Helical" evidence="1">
    <location>
        <begin position="29"/>
        <end position="46"/>
    </location>
</feature>
<keyword evidence="1" id="KW-0472">Membrane</keyword>
<sequence length="65" mass="7747">MPKYQCCVIVMSLLNVEYAVPKELSYIRRVYLLIHIFIFFIHLKSIHLRETPTMLFVPVFFNSLA</sequence>
<dbReference type="AlphaFoldDB" id="A0A0A8ZT61"/>
<name>A0A0A8ZT61_ARUDO</name>
<keyword evidence="1" id="KW-0812">Transmembrane</keyword>
<keyword evidence="1" id="KW-1133">Transmembrane helix</keyword>
<organism evidence="2">
    <name type="scientific">Arundo donax</name>
    <name type="common">Giant reed</name>
    <name type="synonym">Donax arundinaceus</name>
    <dbReference type="NCBI Taxonomy" id="35708"/>
    <lineage>
        <taxon>Eukaryota</taxon>
        <taxon>Viridiplantae</taxon>
        <taxon>Streptophyta</taxon>
        <taxon>Embryophyta</taxon>
        <taxon>Tracheophyta</taxon>
        <taxon>Spermatophyta</taxon>
        <taxon>Magnoliopsida</taxon>
        <taxon>Liliopsida</taxon>
        <taxon>Poales</taxon>
        <taxon>Poaceae</taxon>
        <taxon>PACMAD clade</taxon>
        <taxon>Arundinoideae</taxon>
        <taxon>Arundineae</taxon>
        <taxon>Arundo</taxon>
    </lineage>
</organism>
<evidence type="ECO:0000256" key="1">
    <source>
        <dbReference type="SAM" id="Phobius"/>
    </source>
</evidence>
<proteinExistence type="predicted"/>
<accession>A0A0A8ZT61</accession>
<reference evidence="2" key="1">
    <citation type="submission" date="2014-09" db="EMBL/GenBank/DDBJ databases">
        <authorList>
            <person name="Magalhaes I.L.F."/>
            <person name="Oliveira U."/>
            <person name="Santos F.R."/>
            <person name="Vidigal T.H.D.A."/>
            <person name="Brescovit A.D."/>
            <person name="Santos A.J."/>
        </authorList>
    </citation>
    <scope>NUCLEOTIDE SEQUENCE</scope>
    <source>
        <tissue evidence="2">Shoot tissue taken approximately 20 cm above the soil surface</tissue>
    </source>
</reference>
<reference evidence="2" key="2">
    <citation type="journal article" date="2015" name="Data Brief">
        <title>Shoot transcriptome of the giant reed, Arundo donax.</title>
        <authorList>
            <person name="Barrero R.A."/>
            <person name="Guerrero F.D."/>
            <person name="Moolhuijzen P."/>
            <person name="Goolsby J.A."/>
            <person name="Tidwell J."/>
            <person name="Bellgard S.E."/>
            <person name="Bellgard M.I."/>
        </authorList>
    </citation>
    <scope>NUCLEOTIDE SEQUENCE</scope>
    <source>
        <tissue evidence="2">Shoot tissue taken approximately 20 cm above the soil surface</tissue>
    </source>
</reference>
<dbReference type="EMBL" id="GBRH01255326">
    <property type="protein sequence ID" value="JAD42569.1"/>
    <property type="molecule type" value="Transcribed_RNA"/>
</dbReference>